<keyword evidence="3" id="KW-1185">Reference proteome</keyword>
<evidence type="ECO:0000256" key="1">
    <source>
        <dbReference type="SAM" id="Coils"/>
    </source>
</evidence>
<gene>
    <name evidence="2" type="ORF">COMA1_10572</name>
</gene>
<keyword evidence="2" id="KW-0131">Cell cycle</keyword>
<proteinExistence type="predicted"/>
<organism evidence="2 3">
    <name type="scientific">Candidatus Nitrospira nitrosa</name>
    <dbReference type="NCBI Taxonomy" id="1742972"/>
    <lineage>
        <taxon>Bacteria</taxon>
        <taxon>Pseudomonadati</taxon>
        <taxon>Nitrospirota</taxon>
        <taxon>Nitrospiria</taxon>
        <taxon>Nitrospirales</taxon>
        <taxon>Nitrospiraceae</taxon>
        <taxon>Nitrospira</taxon>
    </lineage>
</organism>
<dbReference type="GO" id="GO:0051301">
    <property type="term" value="P:cell division"/>
    <property type="evidence" value="ECO:0007669"/>
    <property type="project" value="UniProtKB-KW"/>
</dbReference>
<dbReference type="RefSeq" id="WP_090743406.1">
    <property type="nucleotide sequence ID" value="NZ_CZQA01000001.1"/>
</dbReference>
<feature type="coiled-coil region" evidence="1">
    <location>
        <begin position="6"/>
        <end position="54"/>
    </location>
</feature>
<sequence>MSLDRMDALETRIRDLVKLVQELKRKNGLLEEELKAARQQLAQQDDVNRRWEVERTDIKTRIEKVMSEIELLECIEDPREVAID</sequence>
<dbReference type="STRING" id="1742972.COMA1_10572"/>
<evidence type="ECO:0000313" key="3">
    <source>
        <dbReference type="Proteomes" id="UP000199032"/>
    </source>
</evidence>
<keyword evidence="1" id="KW-0175">Coiled coil</keyword>
<name>A0A0S4L4C0_9BACT</name>
<dbReference type="EMBL" id="CZQA01000001">
    <property type="protein sequence ID" value="CUS32325.1"/>
    <property type="molecule type" value="Genomic_DNA"/>
</dbReference>
<dbReference type="AlphaFoldDB" id="A0A0S4L4C0"/>
<dbReference type="OrthoDB" id="9798646at2"/>
<dbReference type="Proteomes" id="UP000199032">
    <property type="component" value="Unassembled WGS sequence"/>
</dbReference>
<accession>A0A0S4L4C0</accession>
<evidence type="ECO:0000313" key="2">
    <source>
        <dbReference type="EMBL" id="CUS32325.1"/>
    </source>
</evidence>
<reference evidence="2 3" key="1">
    <citation type="submission" date="2015-10" db="EMBL/GenBank/DDBJ databases">
        <authorList>
            <person name="Gilbert D.G."/>
        </authorList>
    </citation>
    <scope>NUCLEOTIDE SEQUENCE [LARGE SCALE GENOMIC DNA]</scope>
    <source>
        <strain evidence="2">COMA1</strain>
    </source>
</reference>
<keyword evidence="2" id="KW-0132">Cell division</keyword>
<dbReference type="Gene3D" id="1.20.5.340">
    <property type="match status" value="1"/>
</dbReference>
<protein>
    <submittedName>
        <fullName evidence="2">Putative Cell division protein ZapB</fullName>
    </submittedName>
</protein>